<organism evidence="1 2">
    <name type="scientific">Cutibacterium modestum HL044PA1</name>
    <dbReference type="NCBI Taxonomy" id="765109"/>
    <lineage>
        <taxon>Bacteria</taxon>
        <taxon>Bacillati</taxon>
        <taxon>Actinomycetota</taxon>
        <taxon>Actinomycetes</taxon>
        <taxon>Propionibacteriales</taxon>
        <taxon>Propionibacteriaceae</taxon>
        <taxon>Cutibacterium</taxon>
        <taxon>Cutibacterium modestum</taxon>
    </lineage>
</organism>
<evidence type="ECO:0000313" key="2">
    <source>
        <dbReference type="Proteomes" id="UP000003179"/>
    </source>
</evidence>
<comment type="caution">
    <text evidence="1">The sequence shown here is derived from an EMBL/GenBank/DDBJ whole genome shotgun (WGS) entry which is preliminary data.</text>
</comment>
<accession>A0ABP2K711</accession>
<proteinExistence type="predicted"/>
<reference evidence="1" key="1">
    <citation type="submission" date="2010-08" db="EMBL/GenBank/DDBJ databases">
        <authorList>
            <person name="Weinstock G."/>
            <person name="Sodergren E."/>
            <person name="Clifton S."/>
            <person name="Fulton L."/>
            <person name="Fulton B."/>
            <person name="Courtney L."/>
            <person name="Fronick C."/>
            <person name="Harrison M."/>
            <person name="Strong C."/>
            <person name="Farmer C."/>
            <person name="Delahaunty K."/>
            <person name="Markovic C."/>
            <person name="Hall O."/>
            <person name="Minx P."/>
            <person name="Tomlinson C."/>
            <person name="Mitreva M."/>
            <person name="Hou S."/>
            <person name="Chen J."/>
            <person name="Wollam A."/>
            <person name="Pepin K.H."/>
            <person name="Johnson M."/>
            <person name="Bhonagiri V."/>
            <person name="Zhang X."/>
            <person name="Suruliraj S."/>
            <person name="Warren W."/>
            <person name="Chinwalla A."/>
            <person name="Mardis E.R."/>
            <person name="Wilson R.K."/>
        </authorList>
    </citation>
    <scope>NUCLEOTIDE SEQUENCE [LARGE SCALE GENOMIC DNA]</scope>
    <source>
        <strain evidence="1">HL044PA1</strain>
    </source>
</reference>
<gene>
    <name evidence="1" type="ORF">HMPREF9607_01224</name>
</gene>
<evidence type="ECO:0000313" key="1">
    <source>
        <dbReference type="EMBL" id="EFS92693.1"/>
    </source>
</evidence>
<protein>
    <submittedName>
        <fullName evidence="1">Uncharacterized protein</fullName>
    </submittedName>
</protein>
<name>A0ABP2K711_9ACTN</name>
<keyword evidence="2" id="KW-1185">Reference proteome</keyword>
<dbReference type="EMBL" id="ADZU01000019">
    <property type="protein sequence ID" value="EFS92693.1"/>
    <property type="molecule type" value="Genomic_DNA"/>
</dbReference>
<dbReference type="Proteomes" id="UP000003179">
    <property type="component" value="Unassembled WGS sequence"/>
</dbReference>
<sequence length="46" mass="4720">MLGGGSQIGHGSILPGWLPFHLPGDLVAAIPGDFFLAEGLLISPHL</sequence>